<name>A0A4Y6U963_9PROT</name>
<evidence type="ECO:0000256" key="8">
    <source>
        <dbReference type="ARBA" id="ARBA00019930"/>
    </source>
</evidence>
<dbReference type="AlphaFoldDB" id="A0A4Y6U963"/>
<dbReference type="KEGG" id="swf:E3E12_04340"/>
<dbReference type="PANTHER" id="PTHR38011:SF7">
    <property type="entry name" value="2,5-DIAMINO-6-RIBOSYLAMINO-4(3H)-PYRIMIDINONE 5'-PHOSPHATE REDUCTASE"/>
    <property type="match status" value="1"/>
</dbReference>
<evidence type="ECO:0000256" key="5">
    <source>
        <dbReference type="ARBA" id="ARBA00007417"/>
    </source>
</evidence>
<keyword evidence="9" id="KW-0686">Riboflavin biosynthesis</keyword>
<evidence type="ECO:0000313" key="16">
    <source>
        <dbReference type="EMBL" id="QDH13550.1"/>
    </source>
</evidence>
<dbReference type="InterPro" id="IPR002125">
    <property type="entry name" value="CMP_dCMP_dom"/>
</dbReference>
<reference evidence="16 17" key="1">
    <citation type="submission" date="2019-03" db="EMBL/GenBank/DDBJ databases">
        <title>The complete genome sequence of Swingsia_sp. F3b2 LMG30590(T).</title>
        <authorList>
            <person name="Chua K.-O."/>
            <person name="Chan K.-G."/>
            <person name="See-Too W.-S."/>
        </authorList>
    </citation>
    <scope>NUCLEOTIDE SEQUENCE [LARGE SCALE GENOMIC DNA]</scope>
    <source>
        <strain evidence="16 17">F3b2</strain>
    </source>
</reference>
<keyword evidence="13 16" id="KW-0560">Oxidoreductase</keyword>
<keyword evidence="12" id="KW-0521">NADP</keyword>
<comment type="similarity">
    <text evidence="5">In the C-terminal section; belongs to the HTP reductase family.</text>
</comment>
<dbReference type="UniPathway" id="UPA00275">
    <property type="reaction ID" value="UER00401"/>
</dbReference>
<dbReference type="GO" id="GO:0008270">
    <property type="term" value="F:zinc ion binding"/>
    <property type="evidence" value="ECO:0007669"/>
    <property type="project" value="InterPro"/>
</dbReference>
<evidence type="ECO:0000256" key="2">
    <source>
        <dbReference type="ARBA" id="ARBA00004882"/>
    </source>
</evidence>
<evidence type="ECO:0000256" key="6">
    <source>
        <dbReference type="ARBA" id="ARBA00012766"/>
    </source>
</evidence>
<evidence type="ECO:0000256" key="11">
    <source>
        <dbReference type="ARBA" id="ARBA00022833"/>
    </source>
</evidence>
<dbReference type="SUPFAM" id="SSF53597">
    <property type="entry name" value="Dihydrofolate reductase-like"/>
    <property type="match status" value="1"/>
</dbReference>
<comment type="similarity">
    <text evidence="4">In the N-terminal section; belongs to the cytidine and deoxycytidylate deaminase family.</text>
</comment>
<dbReference type="Gene3D" id="3.40.140.10">
    <property type="entry name" value="Cytidine Deaminase, domain 2"/>
    <property type="match status" value="1"/>
</dbReference>
<evidence type="ECO:0000256" key="13">
    <source>
        <dbReference type="ARBA" id="ARBA00023002"/>
    </source>
</evidence>
<keyword evidence="16" id="KW-0378">Hydrolase</keyword>
<dbReference type="SUPFAM" id="SSF53927">
    <property type="entry name" value="Cytidine deaminase-like"/>
    <property type="match status" value="1"/>
</dbReference>
<comment type="function">
    <text evidence="1">Converts 2,5-diamino-6-(ribosylamino)-4(3h)-pyrimidinone 5'-phosphate into 5-amino-6-(ribosylamino)-2,4(1h,3h)-pyrimidinedione 5'-phosphate.</text>
</comment>
<dbReference type="Pfam" id="PF01872">
    <property type="entry name" value="RibD_C"/>
    <property type="match status" value="1"/>
</dbReference>
<protein>
    <recommendedName>
        <fullName evidence="8">Riboflavin biosynthesis protein RibD</fullName>
        <ecNumber evidence="7">1.1.1.193</ecNumber>
        <ecNumber evidence="6">3.5.4.26</ecNumber>
    </recommendedName>
</protein>
<dbReference type="InterPro" id="IPR002734">
    <property type="entry name" value="RibDG_C"/>
</dbReference>
<keyword evidence="14" id="KW-0511">Multifunctional enzyme</keyword>
<dbReference type="CDD" id="cd01284">
    <property type="entry name" value="Riboflavin_deaminase-reductase"/>
    <property type="match status" value="1"/>
</dbReference>
<dbReference type="InterPro" id="IPR050765">
    <property type="entry name" value="Riboflavin_Biosynth_HTPR"/>
</dbReference>
<evidence type="ECO:0000259" key="15">
    <source>
        <dbReference type="PROSITE" id="PS51747"/>
    </source>
</evidence>
<dbReference type="NCBIfam" id="TIGR00326">
    <property type="entry name" value="eubact_ribD"/>
    <property type="match status" value="1"/>
</dbReference>
<dbReference type="PROSITE" id="PS51747">
    <property type="entry name" value="CYT_DCMP_DEAMINASES_2"/>
    <property type="match status" value="1"/>
</dbReference>
<dbReference type="OrthoDB" id="9800865at2"/>
<gene>
    <name evidence="16" type="primary">ribD</name>
    <name evidence="16" type="ORF">E3E12_04340</name>
</gene>
<accession>A0A4Y6U963</accession>
<keyword evidence="17" id="KW-1185">Reference proteome</keyword>
<evidence type="ECO:0000256" key="4">
    <source>
        <dbReference type="ARBA" id="ARBA00005259"/>
    </source>
</evidence>
<comment type="pathway">
    <text evidence="2">Cofactor biosynthesis; riboflavin biosynthesis; 5-amino-6-(D-ribitylamino)uracil from GTP: step 2/4.</text>
</comment>
<dbReference type="EC" id="1.1.1.193" evidence="7"/>
<evidence type="ECO:0000256" key="7">
    <source>
        <dbReference type="ARBA" id="ARBA00013173"/>
    </source>
</evidence>
<comment type="pathway">
    <text evidence="3">Cofactor biosynthesis; riboflavin biosynthesis; 5-amino-6-(D-ribitylamino)uracil from GTP: step 3/4.</text>
</comment>
<evidence type="ECO:0000256" key="10">
    <source>
        <dbReference type="ARBA" id="ARBA00022723"/>
    </source>
</evidence>
<dbReference type="RefSeq" id="WP_141443258.1">
    <property type="nucleotide sequence ID" value="NZ_CP038231.1"/>
</dbReference>
<dbReference type="PANTHER" id="PTHR38011">
    <property type="entry name" value="DIHYDROFOLATE REDUCTASE FAMILY PROTEIN (AFU_ORTHOLOGUE AFUA_8G06820)"/>
    <property type="match status" value="1"/>
</dbReference>
<dbReference type="GO" id="GO:0008703">
    <property type="term" value="F:5-amino-6-(5-phosphoribosylamino)uracil reductase activity"/>
    <property type="evidence" value="ECO:0007669"/>
    <property type="project" value="UniProtKB-EC"/>
</dbReference>
<evidence type="ECO:0000256" key="9">
    <source>
        <dbReference type="ARBA" id="ARBA00022619"/>
    </source>
</evidence>
<evidence type="ECO:0000256" key="3">
    <source>
        <dbReference type="ARBA" id="ARBA00004910"/>
    </source>
</evidence>
<evidence type="ECO:0000256" key="1">
    <source>
        <dbReference type="ARBA" id="ARBA00002151"/>
    </source>
</evidence>
<sequence length="363" mass="38939">MTSRKIFPDKLPEQALRTGITKALDAACLHMGAVSPNPAVGCALFDEDGTVLAVGAHKKAGAPHAEVMAVQQARARHVLERVHSAFVTLEPCAHFGRTPPCADLLASLHLKDLWLGQADPNAQASGGALKLRDGGVAVHFLGAMPDFEREAAACRALAAPFCHRQRTGKAWLTVKQALNAQGSMLPPPGQKTFTSPEALKLAHVLRRTTDAVVTGIGTVLADNPTFTVRHVDDVSPRPNRPLLVFDRQGRLPEHWRQARQAEGFVVERCTSVAEMQAILAKHHANHALVEGGPALLAMLKRENAWDDWLSVEQTPAPQGLAERVTAKVNAAHGTRYGQGPAALVAARLALFSPSYLHNQAGQD</sequence>
<dbReference type="InterPro" id="IPR004794">
    <property type="entry name" value="Eubact_RibD"/>
</dbReference>
<organism evidence="16 17">
    <name type="scientific">Formicincola oecophyllae</name>
    <dbReference type="NCBI Taxonomy" id="2558361"/>
    <lineage>
        <taxon>Bacteria</taxon>
        <taxon>Pseudomonadati</taxon>
        <taxon>Pseudomonadota</taxon>
        <taxon>Alphaproteobacteria</taxon>
        <taxon>Acetobacterales</taxon>
        <taxon>Acetobacteraceae</taxon>
        <taxon>Formicincola</taxon>
    </lineage>
</organism>
<keyword evidence="10" id="KW-0479">Metal-binding</keyword>
<dbReference type="Pfam" id="PF00383">
    <property type="entry name" value="dCMP_cyt_deam_1"/>
    <property type="match status" value="1"/>
</dbReference>
<feature type="domain" description="CMP/dCMP-type deaminase" evidence="15">
    <location>
        <begin position="10"/>
        <end position="129"/>
    </location>
</feature>
<dbReference type="InterPro" id="IPR016192">
    <property type="entry name" value="APOBEC/CMP_deaminase_Zn-bd"/>
</dbReference>
<dbReference type="GO" id="GO:0008835">
    <property type="term" value="F:diaminohydroxyphosphoribosylaminopyrimidine deaminase activity"/>
    <property type="evidence" value="ECO:0007669"/>
    <property type="project" value="UniProtKB-EC"/>
</dbReference>
<proteinExistence type="inferred from homology"/>
<dbReference type="Gene3D" id="3.40.430.10">
    <property type="entry name" value="Dihydrofolate Reductase, subunit A"/>
    <property type="match status" value="1"/>
</dbReference>
<dbReference type="InterPro" id="IPR016193">
    <property type="entry name" value="Cytidine_deaminase-like"/>
</dbReference>
<dbReference type="GO" id="GO:0009231">
    <property type="term" value="P:riboflavin biosynthetic process"/>
    <property type="evidence" value="ECO:0007669"/>
    <property type="project" value="UniProtKB-UniPathway"/>
</dbReference>
<dbReference type="Proteomes" id="UP000318709">
    <property type="component" value="Chromosome"/>
</dbReference>
<dbReference type="EC" id="3.5.4.26" evidence="6"/>
<evidence type="ECO:0000256" key="12">
    <source>
        <dbReference type="ARBA" id="ARBA00022857"/>
    </source>
</evidence>
<evidence type="ECO:0000313" key="17">
    <source>
        <dbReference type="Proteomes" id="UP000318709"/>
    </source>
</evidence>
<dbReference type="PROSITE" id="PS00903">
    <property type="entry name" value="CYT_DCMP_DEAMINASES_1"/>
    <property type="match status" value="1"/>
</dbReference>
<dbReference type="InterPro" id="IPR024072">
    <property type="entry name" value="DHFR-like_dom_sf"/>
</dbReference>
<dbReference type="EMBL" id="CP038231">
    <property type="protein sequence ID" value="QDH13550.1"/>
    <property type="molecule type" value="Genomic_DNA"/>
</dbReference>
<evidence type="ECO:0000256" key="14">
    <source>
        <dbReference type="ARBA" id="ARBA00023268"/>
    </source>
</evidence>
<keyword evidence="11" id="KW-0862">Zinc</keyword>